<dbReference type="EMBL" id="JANPWB010000013">
    <property type="protein sequence ID" value="KAJ1110015.1"/>
    <property type="molecule type" value="Genomic_DNA"/>
</dbReference>
<gene>
    <name evidence="2" type="ORF">NDU88_007370</name>
</gene>
<dbReference type="AlphaFoldDB" id="A0AAV7NBA5"/>
<feature type="compositionally biased region" description="Polar residues" evidence="1">
    <location>
        <begin position="102"/>
        <end position="114"/>
    </location>
</feature>
<evidence type="ECO:0000313" key="3">
    <source>
        <dbReference type="Proteomes" id="UP001066276"/>
    </source>
</evidence>
<evidence type="ECO:0000256" key="1">
    <source>
        <dbReference type="SAM" id="MobiDB-lite"/>
    </source>
</evidence>
<feature type="region of interest" description="Disordered" evidence="1">
    <location>
        <begin position="90"/>
        <end position="121"/>
    </location>
</feature>
<keyword evidence="3" id="KW-1185">Reference proteome</keyword>
<organism evidence="2 3">
    <name type="scientific">Pleurodeles waltl</name>
    <name type="common">Iberian ribbed newt</name>
    <dbReference type="NCBI Taxonomy" id="8319"/>
    <lineage>
        <taxon>Eukaryota</taxon>
        <taxon>Metazoa</taxon>
        <taxon>Chordata</taxon>
        <taxon>Craniata</taxon>
        <taxon>Vertebrata</taxon>
        <taxon>Euteleostomi</taxon>
        <taxon>Amphibia</taxon>
        <taxon>Batrachia</taxon>
        <taxon>Caudata</taxon>
        <taxon>Salamandroidea</taxon>
        <taxon>Salamandridae</taxon>
        <taxon>Pleurodelinae</taxon>
        <taxon>Pleurodeles</taxon>
    </lineage>
</organism>
<dbReference type="Proteomes" id="UP001066276">
    <property type="component" value="Chromosome 9"/>
</dbReference>
<sequence>MQTRQFLQVARAHGPYRVDGQEIRLTADFSEETSERRKAFLALQPKLRQLEVIYGLFEPARMWITKKAVSKYFYDPEDLQAFLEGLQTQSMDTATPARPQDLSGTTQGAPSLNLTPGEMGRPTVDFHLRGRDL</sequence>
<name>A0AAV7NBA5_PLEWA</name>
<dbReference type="Gene3D" id="3.30.250.20">
    <property type="entry name" value="L1 transposable element, C-terminal domain"/>
    <property type="match status" value="1"/>
</dbReference>
<accession>A0AAV7NBA5</accession>
<comment type="caution">
    <text evidence="2">The sequence shown here is derived from an EMBL/GenBank/DDBJ whole genome shotgun (WGS) entry which is preliminary data.</text>
</comment>
<dbReference type="InterPro" id="IPR042566">
    <property type="entry name" value="L1_C"/>
</dbReference>
<protein>
    <submittedName>
        <fullName evidence="2">Uncharacterized protein</fullName>
    </submittedName>
</protein>
<evidence type="ECO:0000313" key="2">
    <source>
        <dbReference type="EMBL" id="KAJ1110015.1"/>
    </source>
</evidence>
<proteinExistence type="predicted"/>
<reference evidence="2" key="1">
    <citation type="journal article" date="2022" name="bioRxiv">
        <title>Sequencing and chromosome-scale assembly of the giantPleurodeles waltlgenome.</title>
        <authorList>
            <person name="Brown T."/>
            <person name="Elewa A."/>
            <person name="Iarovenko S."/>
            <person name="Subramanian E."/>
            <person name="Araus A.J."/>
            <person name="Petzold A."/>
            <person name="Susuki M."/>
            <person name="Suzuki K.-i.T."/>
            <person name="Hayashi T."/>
            <person name="Toyoda A."/>
            <person name="Oliveira C."/>
            <person name="Osipova E."/>
            <person name="Leigh N.D."/>
            <person name="Simon A."/>
            <person name="Yun M.H."/>
        </authorList>
    </citation>
    <scope>NUCLEOTIDE SEQUENCE</scope>
    <source>
        <strain evidence="2">20211129_DDA</strain>
        <tissue evidence="2">Liver</tissue>
    </source>
</reference>